<keyword evidence="2" id="KW-1003">Cell membrane</keyword>
<feature type="transmembrane region" description="Helical" evidence="6">
    <location>
        <begin position="322"/>
        <end position="342"/>
    </location>
</feature>
<feature type="transmembrane region" description="Helical" evidence="6">
    <location>
        <begin position="385"/>
        <end position="406"/>
    </location>
</feature>
<organism evidence="7 8">
    <name type="scientific">Clostridium intestinale DSM 6191</name>
    <dbReference type="NCBI Taxonomy" id="1121320"/>
    <lineage>
        <taxon>Bacteria</taxon>
        <taxon>Bacillati</taxon>
        <taxon>Bacillota</taxon>
        <taxon>Clostridia</taxon>
        <taxon>Eubacteriales</taxon>
        <taxon>Clostridiaceae</taxon>
        <taxon>Clostridium</taxon>
    </lineage>
</organism>
<feature type="transmembrane region" description="Helical" evidence="6">
    <location>
        <begin position="484"/>
        <end position="504"/>
    </location>
</feature>
<dbReference type="CDD" id="cd13124">
    <property type="entry name" value="MATE_SpoVB_like"/>
    <property type="match status" value="1"/>
</dbReference>
<feature type="transmembrane region" description="Helical" evidence="6">
    <location>
        <begin position="233"/>
        <end position="253"/>
    </location>
</feature>
<dbReference type="InterPro" id="IPR024923">
    <property type="entry name" value="PG_synth_SpoVB"/>
</dbReference>
<evidence type="ECO:0000313" key="8">
    <source>
        <dbReference type="Proteomes" id="UP000184241"/>
    </source>
</evidence>
<evidence type="ECO:0000256" key="1">
    <source>
        <dbReference type="ARBA" id="ARBA00004651"/>
    </source>
</evidence>
<dbReference type="InterPro" id="IPR050833">
    <property type="entry name" value="Poly_Biosynth_Transport"/>
</dbReference>
<keyword evidence="4 6" id="KW-1133">Transmembrane helix</keyword>
<evidence type="ECO:0000313" key="7">
    <source>
        <dbReference type="EMBL" id="SHH91007.1"/>
    </source>
</evidence>
<dbReference type="Proteomes" id="UP000184241">
    <property type="component" value="Unassembled WGS sequence"/>
</dbReference>
<dbReference type="PIRSF" id="PIRSF038958">
    <property type="entry name" value="PG_synth_SpoVB"/>
    <property type="match status" value="1"/>
</dbReference>
<feature type="transmembrane region" description="Helical" evidence="6">
    <location>
        <begin position="52"/>
        <end position="70"/>
    </location>
</feature>
<dbReference type="RefSeq" id="WP_073017791.1">
    <property type="nucleotide sequence ID" value="NZ_FQXU01000004.1"/>
</dbReference>
<dbReference type="InterPro" id="IPR002797">
    <property type="entry name" value="Polysacc_synth"/>
</dbReference>
<feature type="transmembrane region" description="Helical" evidence="6">
    <location>
        <begin position="412"/>
        <end position="434"/>
    </location>
</feature>
<gene>
    <name evidence="7" type="ORF">SAMN02745941_01259</name>
</gene>
<evidence type="ECO:0000256" key="6">
    <source>
        <dbReference type="SAM" id="Phobius"/>
    </source>
</evidence>
<dbReference type="Pfam" id="PF01943">
    <property type="entry name" value="Polysacc_synt"/>
    <property type="match status" value="1"/>
</dbReference>
<feature type="transmembrane region" description="Helical" evidence="6">
    <location>
        <begin position="12"/>
        <end position="32"/>
    </location>
</feature>
<feature type="transmembrane region" description="Helical" evidence="6">
    <location>
        <begin position="354"/>
        <end position="373"/>
    </location>
</feature>
<accession>A0A1M5WTV8</accession>
<sequence>MKEQSTTKGFAILSIAGLLVKILSVLYIPFLIGRIGDEAYGIYNKTYEVFVFIYAVSNTGMQVAVCKIVAELRALGRERDAIRAFKLSRRMLLIIGSIFTVILFVFARPIAELSKSPGVTYGLMVLSPTIVITSVLVSYRGYFNGRNSMDSLAISQVLEQIINVIVSLTFATILIKTSDELGSAGGTVGTSVGALVACIYLIIIFKRKRFIDEASKQPYTGRRISDKKIMKRIIRYGLPITLSAGLANFGSMIDMFNVSARLQAIGYSQSNQDILYGLLGKYKTLVNVPLIFIISLGAALLPAISRSVVLKDKKELKRKVSFAFRMTYGITIPAAFGLAVLYNEIYKSFYNNLTGSMLMLYGSGVVVLMALNQIQSTMLQGVNKFSFLILSFGTGIIAKIIVNYVLVGIPSINIYGAIVGGFACYLFPVILNQMKLQKTIKVKIPLIRTAIKPTVSAIGMSISIMITRLLLTAILPSWFMERRIFMIILTFTYIMVGVVTYAYMMIFTKGIRRKEIEDMSPRIYGKIPSFMRKHLK</sequence>
<dbReference type="AlphaFoldDB" id="A0A1M5WTV8"/>
<keyword evidence="5 6" id="KW-0472">Membrane</keyword>
<feature type="transmembrane region" description="Helical" evidence="6">
    <location>
        <begin position="151"/>
        <end position="175"/>
    </location>
</feature>
<evidence type="ECO:0000256" key="3">
    <source>
        <dbReference type="ARBA" id="ARBA00022692"/>
    </source>
</evidence>
<evidence type="ECO:0000256" key="4">
    <source>
        <dbReference type="ARBA" id="ARBA00022989"/>
    </source>
</evidence>
<comment type="subcellular location">
    <subcellularLocation>
        <location evidence="1">Cell membrane</location>
        <topology evidence="1">Multi-pass membrane protein</topology>
    </subcellularLocation>
</comment>
<evidence type="ECO:0000256" key="5">
    <source>
        <dbReference type="ARBA" id="ARBA00023136"/>
    </source>
</evidence>
<evidence type="ECO:0000256" key="2">
    <source>
        <dbReference type="ARBA" id="ARBA00022475"/>
    </source>
</evidence>
<dbReference type="PANTHER" id="PTHR30250">
    <property type="entry name" value="PST FAMILY PREDICTED COLANIC ACID TRANSPORTER"/>
    <property type="match status" value="1"/>
</dbReference>
<feature type="transmembrane region" description="Helical" evidence="6">
    <location>
        <begin position="455"/>
        <end position="478"/>
    </location>
</feature>
<reference evidence="7 8" key="1">
    <citation type="submission" date="2016-11" db="EMBL/GenBank/DDBJ databases">
        <authorList>
            <person name="Jaros S."/>
            <person name="Januszkiewicz K."/>
            <person name="Wedrychowicz H."/>
        </authorList>
    </citation>
    <scope>NUCLEOTIDE SEQUENCE [LARGE SCALE GENOMIC DNA]</scope>
    <source>
        <strain evidence="7 8">DSM 6191</strain>
    </source>
</reference>
<keyword evidence="3 6" id="KW-0812">Transmembrane</keyword>
<feature type="transmembrane region" description="Helical" evidence="6">
    <location>
        <begin position="288"/>
        <end position="310"/>
    </location>
</feature>
<feature type="transmembrane region" description="Helical" evidence="6">
    <location>
        <begin position="181"/>
        <end position="205"/>
    </location>
</feature>
<dbReference type="PANTHER" id="PTHR30250:SF21">
    <property type="entry name" value="LIPID II FLIPPASE MURJ"/>
    <property type="match status" value="1"/>
</dbReference>
<feature type="transmembrane region" description="Helical" evidence="6">
    <location>
        <begin position="119"/>
        <end position="139"/>
    </location>
</feature>
<feature type="transmembrane region" description="Helical" evidence="6">
    <location>
        <begin position="91"/>
        <end position="107"/>
    </location>
</feature>
<proteinExistence type="predicted"/>
<dbReference type="GO" id="GO:0005886">
    <property type="term" value="C:plasma membrane"/>
    <property type="evidence" value="ECO:0007669"/>
    <property type="project" value="UniProtKB-SubCell"/>
</dbReference>
<name>A0A1M5WTV8_9CLOT</name>
<protein>
    <submittedName>
        <fullName evidence="7">Stage V sporulation protein B</fullName>
    </submittedName>
</protein>
<dbReference type="EMBL" id="FQXU01000004">
    <property type="protein sequence ID" value="SHH91007.1"/>
    <property type="molecule type" value="Genomic_DNA"/>
</dbReference>